<protein>
    <recommendedName>
        <fullName evidence="4">ROK family transcriptional regulator</fullName>
    </recommendedName>
</protein>
<evidence type="ECO:0000313" key="2">
    <source>
        <dbReference type="EMBL" id="AIY67438.1"/>
    </source>
</evidence>
<sequence length="288" mass="31228">MTNQVSPYITCVDLGGTKLAIANICNGRIISSKRQPINSTLNAADFNAFLIEQLSPFITESCQGICIGVPGLVETHSGFVIEVLNIPKWHNVALKTLFEKHFKVPTLVHNDANCFTYGIFKHANYQHFDNVVGVTLGTGLGAGLILNNQLYTGKQSAAGEFGSFPYLDGIIEHYCSGQFFKRQGLDGLTTFEQAQAGETKALNLFSELGTHLGSAIVQVVQAFNPDAIVFGGSVAKSAPFFLPNLQQTLKSTLPPSVFSALQVHYTQDANTALFGAYHLFTSEVMTRD</sequence>
<evidence type="ECO:0000256" key="1">
    <source>
        <dbReference type="ARBA" id="ARBA00006479"/>
    </source>
</evidence>
<dbReference type="PANTHER" id="PTHR18964:SF149">
    <property type="entry name" value="BIFUNCTIONAL UDP-N-ACETYLGLUCOSAMINE 2-EPIMERASE_N-ACETYLMANNOSAMINE KINASE"/>
    <property type="match status" value="1"/>
</dbReference>
<comment type="similarity">
    <text evidence="1">Belongs to the ROK (NagC/XylR) family.</text>
</comment>
<keyword evidence="3" id="KW-1185">Reference proteome</keyword>
<accession>A0A0A7ELL7</accession>
<dbReference type="SUPFAM" id="SSF53067">
    <property type="entry name" value="Actin-like ATPase domain"/>
    <property type="match status" value="1"/>
</dbReference>
<name>A0A0A7ELL7_9GAMM</name>
<dbReference type="AlphaFoldDB" id="A0A0A7ELL7"/>
<reference evidence="2 3" key="1">
    <citation type="submission" date="2014-11" db="EMBL/GenBank/DDBJ databases">
        <title>Complete Genome Sequence of Pseudoalteromonas sp. Strain OCN003 Isolated from Kaneohe Bay, Oahu, Hawaii.</title>
        <authorList>
            <person name="Beurmann S."/>
            <person name="Videau P."/>
            <person name="Ushijima B."/>
            <person name="Smith A.M."/>
            <person name="Aeby G.S."/>
            <person name="Callahan S.M."/>
            <person name="Belcaid M."/>
        </authorList>
    </citation>
    <scope>NUCLEOTIDE SEQUENCE [LARGE SCALE GENOMIC DNA]</scope>
    <source>
        <strain evidence="2 3">OCN003</strain>
    </source>
</reference>
<dbReference type="PANTHER" id="PTHR18964">
    <property type="entry name" value="ROK (REPRESSOR, ORF, KINASE) FAMILY"/>
    <property type="match status" value="1"/>
</dbReference>
<dbReference type="InterPro" id="IPR000600">
    <property type="entry name" value="ROK"/>
</dbReference>
<organism evidence="2 3">
    <name type="scientific">Pseudoalteromonas piratica</name>
    <dbReference type="NCBI Taxonomy" id="1348114"/>
    <lineage>
        <taxon>Bacteria</taxon>
        <taxon>Pseudomonadati</taxon>
        <taxon>Pseudomonadota</taxon>
        <taxon>Gammaproteobacteria</taxon>
        <taxon>Alteromonadales</taxon>
        <taxon>Pseudoalteromonadaceae</taxon>
        <taxon>Pseudoalteromonas</taxon>
    </lineage>
</organism>
<dbReference type="Pfam" id="PF00480">
    <property type="entry name" value="ROK"/>
    <property type="match status" value="1"/>
</dbReference>
<dbReference type="CDD" id="cd23763">
    <property type="entry name" value="ASKHA_ATPase_ROK"/>
    <property type="match status" value="1"/>
</dbReference>
<dbReference type="STRING" id="1348114.OM33_20640"/>
<proteinExistence type="inferred from homology"/>
<dbReference type="EMBL" id="CP009889">
    <property type="protein sequence ID" value="AIY67438.1"/>
    <property type="molecule type" value="Genomic_DNA"/>
</dbReference>
<dbReference type="KEGG" id="pseo:OM33_20640"/>
<dbReference type="InterPro" id="IPR043129">
    <property type="entry name" value="ATPase_NBD"/>
</dbReference>
<evidence type="ECO:0008006" key="4">
    <source>
        <dbReference type="Google" id="ProtNLM"/>
    </source>
</evidence>
<dbReference type="RefSeq" id="WP_040136427.1">
    <property type="nucleotide sequence ID" value="NZ_CP009889.1"/>
</dbReference>
<gene>
    <name evidence="2" type="ORF">OM33_20640</name>
</gene>
<dbReference type="Gene3D" id="3.30.420.40">
    <property type="match status" value="2"/>
</dbReference>
<dbReference type="Proteomes" id="UP000030341">
    <property type="component" value="Chromosome 2"/>
</dbReference>
<dbReference type="HOGENOM" id="CLU_036604_0_2_6"/>
<dbReference type="OrthoDB" id="9810372at2"/>
<evidence type="ECO:0000313" key="3">
    <source>
        <dbReference type="Proteomes" id="UP000030341"/>
    </source>
</evidence>
<dbReference type="eggNOG" id="COG1940">
    <property type="taxonomic scope" value="Bacteria"/>
</dbReference>